<evidence type="ECO:0000313" key="2">
    <source>
        <dbReference type="EMBL" id="GAA0881158.1"/>
    </source>
</evidence>
<reference evidence="3" key="1">
    <citation type="journal article" date="2019" name="Int. J. Syst. Evol. Microbiol.">
        <title>The Global Catalogue of Microorganisms (GCM) 10K type strain sequencing project: providing services to taxonomists for standard genome sequencing and annotation.</title>
        <authorList>
            <consortium name="The Broad Institute Genomics Platform"/>
            <consortium name="The Broad Institute Genome Sequencing Center for Infectious Disease"/>
            <person name="Wu L."/>
            <person name="Ma J."/>
        </authorList>
    </citation>
    <scope>NUCLEOTIDE SEQUENCE [LARGE SCALE GENOMIC DNA]</scope>
    <source>
        <strain evidence="3">JCM 16112</strain>
    </source>
</reference>
<proteinExistence type="predicted"/>
<dbReference type="EMBL" id="BAAAFI010000048">
    <property type="protein sequence ID" value="GAA0881158.1"/>
    <property type="molecule type" value="Genomic_DNA"/>
</dbReference>
<keyword evidence="3" id="KW-1185">Reference proteome</keyword>
<evidence type="ECO:0000313" key="3">
    <source>
        <dbReference type="Proteomes" id="UP001500469"/>
    </source>
</evidence>
<feature type="signal peptide" evidence="1">
    <location>
        <begin position="1"/>
        <end position="29"/>
    </location>
</feature>
<keyword evidence="1" id="KW-0732">Signal</keyword>
<name>A0ABP3YHV1_9BACT</name>
<dbReference type="RefSeq" id="WP_343854885.1">
    <property type="nucleotide sequence ID" value="NZ_BAAAFI010000048.1"/>
</dbReference>
<organism evidence="2 3">
    <name type="scientific">Algoriphagus jejuensis</name>
    <dbReference type="NCBI Taxonomy" id="419934"/>
    <lineage>
        <taxon>Bacteria</taxon>
        <taxon>Pseudomonadati</taxon>
        <taxon>Bacteroidota</taxon>
        <taxon>Cytophagia</taxon>
        <taxon>Cytophagales</taxon>
        <taxon>Cyclobacteriaceae</taxon>
        <taxon>Algoriphagus</taxon>
    </lineage>
</organism>
<comment type="caution">
    <text evidence="2">The sequence shown here is derived from an EMBL/GenBank/DDBJ whole genome shotgun (WGS) entry which is preliminary data.</text>
</comment>
<sequence>MKNQFLINKSSYMIIGFILLALLSSSCTSEDGQDDQDDSDGYKISLKVDGVLWEFKNPDFPPFGSFADNGVQYSGSFSGTGQASSVGIQVYDTKPIVVNVNYDGLVVTATAAGNTLFGSIVSFADSQKSYTTQNGTNQTVHVKFTELTANHARGEFSGKLKLQGGTQEVTVIEGKFYVEVR</sequence>
<dbReference type="PROSITE" id="PS51257">
    <property type="entry name" value="PROKAR_LIPOPROTEIN"/>
    <property type="match status" value="1"/>
</dbReference>
<feature type="chain" id="PRO_5045871440" evidence="1">
    <location>
        <begin position="30"/>
        <end position="181"/>
    </location>
</feature>
<evidence type="ECO:0000256" key="1">
    <source>
        <dbReference type="SAM" id="SignalP"/>
    </source>
</evidence>
<dbReference type="Proteomes" id="UP001500469">
    <property type="component" value="Unassembled WGS sequence"/>
</dbReference>
<gene>
    <name evidence="2" type="ORF">GCM10009119_41280</name>
</gene>
<accession>A0ABP3YHV1</accession>
<protein>
    <submittedName>
        <fullName evidence="2">Uncharacterized protein</fullName>
    </submittedName>
</protein>